<evidence type="ECO:0000259" key="1">
    <source>
        <dbReference type="Pfam" id="PF12867"/>
    </source>
</evidence>
<comment type="caution">
    <text evidence="2">The sequence shown here is derived from an EMBL/GenBank/DDBJ whole genome shotgun (WGS) entry which is preliminary data.</text>
</comment>
<gene>
    <name evidence="2" type="ORF">K1Y79_10725</name>
</gene>
<dbReference type="RefSeq" id="WP_220250014.1">
    <property type="nucleotide sequence ID" value="NZ_JAICCF010000002.1"/>
</dbReference>
<evidence type="ECO:0000313" key="3">
    <source>
        <dbReference type="Proteomes" id="UP000812961"/>
    </source>
</evidence>
<accession>A0ABS7GAW0</accession>
<dbReference type="EMBL" id="JAICCF010000002">
    <property type="protein sequence ID" value="MBW8684803.1"/>
    <property type="molecule type" value="Genomic_DNA"/>
</dbReference>
<dbReference type="InterPro" id="IPR034660">
    <property type="entry name" value="DinB/YfiT-like"/>
</dbReference>
<dbReference type="Proteomes" id="UP000812961">
    <property type="component" value="Unassembled WGS sequence"/>
</dbReference>
<name>A0ABS7GAW0_9BACT</name>
<reference evidence="2 3" key="1">
    <citation type="submission" date="2021-08" db="EMBL/GenBank/DDBJ databases">
        <title>The genome sequence of Chitinophaga sp. B61.</title>
        <authorList>
            <person name="Zhang X."/>
        </authorList>
    </citation>
    <scope>NUCLEOTIDE SEQUENCE [LARGE SCALE GENOMIC DNA]</scope>
    <source>
        <strain evidence="2 3">B61</strain>
    </source>
</reference>
<dbReference type="InterPro" id="IPR024775">
    <property type="entry name" value="DinB-like"/>
</dbReference>
<dbReference type="Pfam" id="PF12867">
    <property type="entry name" value="DinB_2"/>
    <property type="match status" value="1"/>
</dbReference>
<feature type="domain" description="DinB-like" evidence="1">
    <location>
        <begin position="35"/>
        <end position="130"/>
    </location>
</feature>
<protein>
    <submittedName>
        <fullName evidence="2">DinB family protein</fullName>
    </submittedName>
</protein>
<sequence>MQAILTPFLDILREVYIGTQGEHSWVIDPKPGQGFTAATAAIDARQASTPIIEGGSTIAAHTEHLRWSIYFALEFFAGRKPTGNWEESWRIRQVDDQQWQQLQQDLRAAYDKLRTTIEGVNDWSEPMLVQGTLALLPHAAYHLGAVKQLLTYVQR</sequence>
<dbReference type="SUPFAM" id="SSF109854">
    <property type="entry name" value="DinB/YfiT-like putative metalloenzymes"/>
    <property type="match status" value="1"/>
</dbReference>
<proteinExistence type="predicted"/>
<evidence type="ECO:0000313" key="2">
    <source>
        <dbReference type="EMBL" id="MBW8684803.1"/>
    </source>
</evidence>
<organism evidence="2 3">
    <name type="scientific">Chitinophaga rhizophila</name>
    <dbReference type="NCBI Taxonomy" id="2866212"/>
    <lineage>
        <taxon>Bacteria</taxon>
        <taxon>Pseudomonadati</taxon>
        <taxon>Bacteroidota</taxon>
        <taxon>Chitinophagia</taxon>
        <taxon>Chitinophagales</taxon>
        <taxon>Chitinophagaceae</taxon>
        <taxon>Chitinophaga</taxon>
    </lineage>
</organism>
<keyword evidence="3" id="KW-1185">Reference proteome</keyword>